<sequence length="112" mass="12878">MLHLFKSFAPLTSFRCYSSKVVSKATKPVPAKRGQFQDHSILLKRARNGLEAVASKFESWEHLFQVKREDMKELGLTPKQRKQVAALTYRFSLGIDPVRKLKHKSPAKPKKK</sequence>
<accession>A0ACC2RNV5</accession>
<evidence type="ECO:0000313" key="2">
    <source>
        <dbReference type="Proteomes" id="UP001165960"/>
    </source>
</evidence>
<reference evidence="1" key="1">
    <citation type="submission" date="2022-04" db="EMBL/GenBank/DDBJ databases">
        <title>Genome of the entomopathogenic fungus Entomophthora muscae.</title>
        <authorList>
            <person name="Elya C."/>
            <person name="Lovett B.R."/>
            <person name="Lee E."/>
            <person name="Macias A.M."/>
            <person name="Hajek A.E."/>
            <person name="De Bivort B.L."/>
            <person name="Kasson M.T."/>
            <person name="De Fine Licht H.H."/>
            <person name="Stajich J.E."/>
        </authorList>
    </citation>
    <scope>NUCLEOTIDE SEQUENCE</scope>
    <source>
        <strain evidence="1">Berkeley</strain>
    </source>
</reference>
<protein>
    <submittedName>
        <fullName evidence="1">Uncharacterized protein</fullName>
    </submittedName>
</protein>
<proteinExistence type="predicted"/>
<dbReference type="Proteomes" id="UP001165960">
    <property type="component" value="Unassembled WGS sequence"/>
</dbReference>
<name>A0ACC2RNV5_9FUNG</name>
<comment type="caution">
    <text evidence="1">The sequence shown here is derived from an EMBL/GenBank/DDBJ whole genome shotgun (WGS) entry which is preliminary data.</text>
</comment>
<gene>
    <name evidence="1" type="ORF">DSO57_1002000</name>
</gene>
<keyword evidence="2" id="KW-1185">Reference proteome</keyword>
<evidence type="ECO:0000313" key="1">
    <source>
        <dbReference type="EMBL" id="KAJ9051734.1"/>
    </source>
</evidence>
<dbReference type="EMBL" id="QTSX02007104">
    <property type="protein sequence ID" value="KAJ9051734.1"/>
    <property type="molecule type" value="Genomic_DNA"/>
</dbReference>
<organism evidence="1 2">
    <name type="scientific">Entomophthora muscae</name>
    <dbReference type="NCBI Taxonomy" id="34485"/>
    <lineage>
        <taxon>Eukaryota</taxon>
        <taxon>Fungi</taxon>
        <taxon>Fungi incertae sedis</taxon>
        <taxon>Zoopagomycota</taxon>
        <taxon>Entomophthoromycotina</taxon>
        <taxon>Entomophthoromycetes</taxon>
        <taxon>Entomophthorales</taxon>
        <taxon>Entomophthoraceae</taxon>
        <taxon>Entomophthora</taxon>
    </lineage>
</organism>